<feature type="transmembrane region" description="Helical" evidence="1">
    <location>
        <begin position="33"/>
        <end position="50"/>
    </location>
</feature>
<dbReference type="Proteomes" id="UP000324269">
    <property type="component" value="Unassembled WGS sequence"/>
</dbReference>
<comment type="caution">
    <text evidence="2">The sequence shown here is derived from an EMBL/GenBank/DDBJ whole genome shotgun (WGS) entry which is preliminary data.</text>
</comment>
<gene>
    <name evidence="2" type="ORF">FZC85_19775</name>
</gene>
<dbReference type="Pfam" id="PF13129">
    <property type="entry name" value="DUF3953"/>
    <property type="match status" value="1"/>
</dbReference>
<keyword evidence="1" id="KW-1133">Transmembrane helix</keyword>
<dbReference type="InterPro" id="IPR025018">
    <property type="entry name" value="DUF3953"/>
</dbReference>
<name>A0A5D4U1I8_9BACI</name>
<keyword evidence="1" id="KW-0812">Transmembrane</keyword>
<sequence length="77" mass="8530">MLFKLRILFSTIAIAFALYGLVSEDPPEFNTTIMLLSLGAMMFVLGLSEYNSNKKASAYFSLIAALFVGFVSIYSLF</sequence>
<proteinExistence type="predicted"/>
<dbReference type="AlphaFoldDB" id="A0A5D4U1I8"/>
<organism evidence="2 3">
    <name type="scientific">Rossellomorea aquimaris</name>
    <dbReference type="NCBI Taxonomy" id="189382"/>
    <lineage>
        <taxon>Bacteria</taxon>
        <taxon>Bacillati</taxon>
        <taxon>Bacillota</taxon>
        <taxon>Bacilli</taxon>
        <taxon>Bacillales</taxon>
        <taxon>Bacillaceae</taxon>
        <taxon>Rossellomorea</taxon>
    </lineage>
</organism>
<dbReference type="EMBL" id="VTEZ01000008">
    <property type="protein sequence ID" value="TYS81118.1"/>
    <property type="molecule type" value="Genomic_DNA"/>
</dbReference>
<keyword evidence="1" id="KW-0472">Membrane</keyword>
<protein>
    <submittedName>
        <fullName evidence="2">DUF3953 domain-containing protein</fullName>
    </submittedName>
</protein>
<feature type="transmembrane region" description="Helical" evidence="1">
    <location>
        <begin position="57"/>
        <end position="76"/>
    </location>
</feature>
<accession>A0A5D4U1I8</accession>
<reference evidence="2 3" key="1">
    <citation type="submission" date="2019-08" db="EMBL/GenBank/DDBJ databases">
        <title>Bacillus genomes from the desert of Cuatro Cienegas, Coahuila.</title>
        <authorList>
            <person name="Olmedo-Alvarez G."/>
        </authorList>
    </citation>
    <scope>NUCLEOTIDE SEQUENCE [LARGE SCALE GENOMIC DNA]</scope>
    <source>
        <strain evidence="2 3">CH87b_3T</strain>
    </source>
</reference>
<evidence type="ECO:0000313" key="3">
    <source>
        <dbReference type="Proteomes" id="UP000324269"/>
    </source>
</evidence>
<evidence type="ECO:0000313" key="2">
    <source>
        <dbReference type="EMBL" id="TYS81118.1"/>
    </source>
</evidence>
<evidence type="ECO:0000256" key="1">
    <source>
        <dbReference type="SAM" id="Phobius"/>
    </source>
</evidence>
<dbReference type="RefSeq" id="WP_148970707.1">
    <property type="nucleotide sequence ID" value="NZ_CANLNA010000013.1"/>
</dbReference>